<comment type="cofactor">
    <cofactor evidence="1">
        <name>FAD</name>
        <dbReference type="ChEBI" id="CHEBI:57692"/>
    </cofactor>
</comment>
<proteinExistence type="predicted"/>
<dbReference type="PANTHER" id="PTHR19384">
    <property type="entry name" value="NITRIC OXIDE SYNTHASE-RELATED"/>
    <property type="match status" value="1"/>
</dbReference>
<dbReference type="PANTHER" id="PTHR19384:SF84">
    <property type="entry name" value="METHIONINE SYNTHASE REDUCTASE"/>
    <property type="match status" value="1"/>
</dbReference>
<dbReference type="InterPro" id="IPR039261">
    <property type="entry name" value="FNR_nucleotide-bd"/>
</dbReference>
<dbReference type="GO" id="GO:0005829">
    <property type="term" value="C:cytosol"/>
    <property type="evidence" value="ECO:0007669"/>
    <property type="project" value="TreeGrafter"/>
</dbReference>
<dbReference type="GO" id="GO:0050660">
    <property type="term" value="F:flavin adenine dinucleotide binding"/>
    <property type="evidence" value="ECO:0007669"/>
    <property type="project" value="TreeGrafter"/>
</dbReference>
<dbReference type="AlphaFoldDB" id="A0A915HJ52"/>
<feature type="domain" description="Oxidoreductase FAD/NAD(P)-binding" evidence="4">
    <location>
        <begin position="55"/>
        <end position="162"/>
    </location>
</feature>
<dbReference type="SUPFAM" id="SSF52343">
    <property type="entry name" value="Ferredoxin reductase-like, C-terminal NADP-linked domain"/>
    <property type="match status" value="1"/>
</dbReference>
<keyword evidence="2" id="KW-0285">Flavoprotein</keyword>
<keyword evidence="3" id="KW-0274">FAD</keyword>
<evidence type="ECO:0000313" key="6">
    <source>
        <dbReference type="WBParaSite" id="nRc.2.0.1.t01356-RA"/>
    </source>
</evidence>
<evidence type="ECO:0000256" key="2">
    <source>
        <dbReference type="ARBA" id="ARBA00022630"/>
    </source>
</evidence>
<dbReference type="Proteomes" id="UP000887565">
    <property type="component" value="Unplaced"/>
</dbReference>
<evidence type="ECO:0000259" key="4">
    <source>
        <dbReference type="Pfam" id="PF00175"/>
    </source>
</evidence>
<dbReference type="Gene3D" id="3.40.50.80">
    <property type="entry name" value="Nucleotide-binding domain of ferredoxin-NADP reductase (FNR) module"/>
    <property type="match status" value="1"/>
</dbReference>
<evidence type="ECO:0000256" key="1">
    <source>
        <dbReference type="ARBA" id="ARBA00001974"/>
    </source>
</evidence>
<accession>A0A915HJ52</accession>
<evidence type="ECO:0000313" key="5">
    <source>
        <dbReference type="Proteomes" id="UP000887565"/>
    </source>
</evidence>
<dbReference type="InterPro" id="IPR001709">
    <property type="entry name" value="Flavoprot_Pyr_Nucl_cyt_Rdtase"/>
</dbReference>
<dbReference type="Pfam" id="PF00175">
    <property type="entry name" value="NAD_binding_1"/>
    <property type="match status" value="1"/>
</dbReference>
<keyword evidence="5" id="KW-1185">Reference proteome</keyword>
<sequence>MRRSSIAQNFKACCPDCFHDLSVSPVKPLMLTIHVYWKKPSNFRLKLNGNSTRLLIGPGVGVAPFVSYLENIEADGLKPPPVTWLFFGCRKKDEDFILKENFDEWIEKGTISRLLVSFSEEEREMKYVQHNILKYGEEIVKMLNKDDHLSVYVCGDAKNMIKD</sequence>
<reference evidence="6" key="1">
    <citation type="submission" date="2022-11" db="UniProtKB">
        <authorList>
            <consortium name="WormBaseParasite"/>
        </authorList>
    </citation>
    <scope>IDENTIFICATION</scope>
</reference>
<protein>
    <submittedName>
        <fullName evidence="6">Oxidoreductase FAD/NAD(P)-binding domain-containing protein</fullName>
    </submittedName>
</protein>
<dbReference type="GO" id="GO:0010181">
    <property type="term" value="F:FMN binding"/>
    <property type="evidence" value="ECO:0007669"/>
    <property type="project" value="TreeGrafter"/>
</dbReference>
<dbReference type="OMA" id="KQHAGEY"/>
<dbReference type="WBParaSite" id="nRc.2.0.1.t01356-RA">
    <property type="protein sequence ID" value="nRc.2.0.1.t01356-RA"/>
    <property type="gene ID" value="nRc.2.0.1.g01356"/>
</dbReference>
<evidence type="ECO:0000256" key="3">
    <source>
        <dbReference type="ARBA" id="ARBA00022827"/>
    </source>
</evidence>
<dbReference type="GO" id="GO:0030586">
    <property type="term" value="F:[methionine synthase] reductase (NADPH) activity"/>
    <property type="evidence" value="ECO:0007669"/>
    <property type="project" value="TreeGrafter"/>
</dbReference>
<dbReference type="GO" id="GO:0009086">
    <property type="term" value="P:methionine biosynthetic process"/>
    <property type="evidence" value="ECO:0007669"/>
    <property type="project" value="TreeGrafter"/>
</dbReference>
<dbReference type="InterPro" id="IPR001433">
    <property type="entry name" value="OxRdtase_FAD/NAD-bd"/>
</dbReference>
<dbReference type="PRINTS" id="PR00371">
    <property type="entry name" value="FPNCR"/>
</dbReference>
<name>A0A915HJ52_ROMCU</name>
<organism evidence="5 6">
    <name type="scientific">Romanomermis culicivorax</name>
    <name type="common">Nematode worm</name>
    <dbReference type="NCBI Taxonomy" id="13658"/>
    <lineage>
        <taxon>Eukaryota</taxon>
        <taxon>Metazoa</taxon>
        <taxon>Ecdysozoa</taxon>
        <taxon>Nematoda</taxon>
        <taxon>Enoplea</taxon>
        <taxon>Dorylaimia</taxon>
        <taxon>Mermithida</taxon>
        <taxon>Mermithoidea</taxon>
        <taxon>Mermithidae</taxon>
        <taxon>Romanomermis</taxon>
    </lineage>
</organism>
<dbReference type="GO" id="GO:0050667">
    <property type="term" value="P:homocysteine metabolic process"/>
    <property type="evidence" value="ECO:0007669"/>
    <property type="project" value="TreeGrafter"/>
</dbReference>